<dbReference type="GO" id="GO:0043137">
    <property type="term" value="P:DNA replication, removal of RNA primer"/>
    <property type="evidence" value="ECO:0007669"/>
    <property type="project" value="TreeGrafter"/>
</dbReference>
<evidence type="ECO:0000256" key="5">
    <source>
        <dbReference type="ARBA" id="ARBA00012180"/>
    </source>
</evidence>
<evidence type="ECO:0000256" key="1">
    <source>
        <dbReference type="ARBA" id="ARBA00000077"/>
    </source>
</evidence>
<keyword evidence="10 11" id="KW-0460">Magnesium</keyword>
<feature type="binding site" evidence="11">
    <location>
        <position position="69"/>
    </location>
    <ligand>
        <name>Mg(2+)</name>
        <dbReference type="ChEBI" id="CHEBI:18420"/>
        <label>1</label>
    </ligand>
</feature>
<evidence type="ECO:0000256" key="6">
    <source>
        <dbReference type="ARBA" id="ARBA00022722"/>
    </source>
</evidence>
<comment type="subunit">
    <text evidence="4 11">Monomer.</text>
</comment>
<accession>A0A926D4P9</accession>
<dbReference type="EC" id="3.1.26.4" evidence="5 11"/>
<dbReference type="InterPro" id="IPR002156">
    <property type="entry name" value="RNaseH_domain"/>
</dbReference>
<evidence type="ECO:0000256" key="3">
    <source>
        <dbReference type="ARBA" id="ARBA00005300"/>
    </source>
</evidence>
<keyword evidence="11" id="KW-0963">Cytoplasm</keyword>
<feature type="binding site" evidence="11">
    <location>
        <position position="47"/>
    </location>
    <ligand>
        <name>Mg(2+)</name>
        <dbReference type="ChEBI" id="CHEBI:18420"/>
        <label>1</label>
    </ligand>
</feature>
<dbReference type="Gene3D" id="3.30.420.10">
    <property type="entry name" value="Ribonuclease H-like superfamily/Ribonuclease H"/>
    <property type="match status" value="1"/>
</dbReference>
<dbReference type="GO" id="GO:0004523">
    <property type="term" value="F:RNA-DNA hybrid ribonuclease activity"/>
    <property type="evidence" value="ECO:0007669"/>
    <property type="project" value="UniProtKB-UniRule"/>
</dbReference>
<dbReference type="CDD" id="cd09278">
    <property type="entry name" value="RNase_HI_prokaryote_like"/>
    <property type="match status" value="1"/>
</dbReference>
<evidence type="ECO:0000259" key="12">
    <source>
        <dbReference type="PROSITE" id="PS50879"/>
    </source>
</evidence>
<dbReference type="EMBL" id="JACRSR010000001">
    <property type="protein sequence ID" value="MBC8531206.1"/>
    <property type="molecule type" value="Genomic_DNA"/>
</dbReference>
<dbReference type="GO" id="GO:0005737">
    <property type="term" value="C:cytoplasm"/>
    <property type="evidence" value="ECO:0007669"/>
    <property type="project" value="UniProtKB-SubCell"/>
</dbReference>
<dbReference type="FunFam" id="3.30.420.10:FF:000089">
    <property type="entry name" value="Ribonuclease H"/>
    <property type="match status" value="1"/>
</dbReference>
<feature type="binding site" evidence="11">
    <location>
        <position position="9"/>
    </location>
    <ligand>
        <name>Mg(2+)</name>
        <dbReference type="ChEBI" id="CHEBI:18420"/>
        <label>2</label>
    </ligand>
</feature>
<keyword evidence="6 11" id="KW-0540">Nuclease</keyword>
<dbReference type="RefSeq" id="WP_249315404.1">
    <property type="nucleotide sequence ID" value="NZ_JACRSR010000001.1"/>
</dbReference>
<sequence length="148" mass="16960">MKEVVLYTDGACSGNPGPGGWCAILLYGSHEKQLDGYVKETTNNRMELFAAIQGLEALKEPCRVKLYSDSAYLINAFEKRWIVAWQRNGWKTSQKKPVENQDLWRLLIHYAAVHNIEWIKVKGHADNAYNNRCDQVAVQNIKDHRAVE</sequence>
<dbReference type="PANTHER" id="PTHR10642">
    <property type="entry name" value="RIBONUCLEASE H1"/>
    <property type="match status" value="1"/>
</dbReference>
<evidence type="ECO:0000256" key="8">
    <source>
        <dbReference type="ARBA" id="ARBA00022759"/>
    </source>
</evidence>
<evidence type="ECO:0000313" key="13">
    <source>
        <dbReference type="EMBL" id="MBC8531206.1"/>
    </source>
</evidence>
<comment type="subcellular location">
    <subcellularLocation>
        <location evidence="11">Cytoplasm</location>
    </subcellularLocation>
</comment>
<dbReference type="Proteomes" id="UP000623172">
    <property type="component" value="Unassembled WGS sequence"/>
</dbReference>
<proteinExistence type="inferred from homology"/>
<dbReference type="InterPro" id="IPR012337">
    <property type="entry name" value="RNaseH-like_sf"/>
</dbReference>
<dbReference type="InterPro" id="IPR036397">
    <property type="entry name" value="RNaseH_sf"/>
</dbReference>
<evidence type="ECO:0000256" key="7">
    <source>
        <dbReference type="ARBA" id="ARBA00022723"/>
    </source>
</evidence>
<organism evidence="13 14">
    <name type="scientific">Gehongia tenuis</name>
    <dbReference type="NCBI Taxonomy" id="2763655"/>
    <lineage>
        <taxon>Bacteria</taxon>
        <taxon>Bacillati</taxon>
        <taxon>Bacillota</taxon>
        <taxon>Clostridia</taxon>
        <taxon>Christensenellales</taxon>
        <taxon>Christensenellaceae</taxon>
        <taxon>Gehongia</taxon>
    </lineage>
</organism>
<keyword evidence="14" id="KW-1185">Reference proteome</keyword>
<name>A0A926D4P9_9FIRM</name>
<dbReference type="NCBIfam" id="NF001236">
    <property type="entry name" value="PRK00203.1"/>
    <property type="match status" value="1"/>
</dbReference>
<dbReference type="Pfam" id="PF00075">
    <property type="entry name" value="RNase_H"/>
    <property type="match status" value="1"/>
</dbReference>
<gene>
    <name evidence="11 13" type="primary">rnhA</name>
    <name evidence="13" type="ORF">H8696_05005</name>
</gene>
<dbReference type="InterPro" id="IPR050092">
    <property type="entry name" value="RNase_H"/>
</dbReference>
<feature type="binding site" evidence="11">
    <location>
        <position position="134"/>
    </location>
    <ligand>
        <name>Mg(2+)</name>
        <dbReference type="ChEBI" id="CHEBI:18420"/>
        <label>2</label>
    </ligand>
</feature>
<dbReference type="GO" id="GO:0000287">
    <property type="term" value="F:magnesium ion binding"/>
    <property type="evidence" value="ECO:0007669"/>
    <property type="project" value="UniProtKB-UniRule"/>
</dbReference>
<feature type="binding site" evidence="11">
    <location>
        <position position="9"/>
    </location>
    <ligand>
        <name>Mg(2+)</name>
        <dbReference type="ChEBI" id="CHEBI:18420"/>
        <label>1</label>
    </ligand>
</feature>
<keyword evidence="8 11" id="KW-0255">Endonuclease</keyword>
<comment type="similarity">
    <text evidence="3 11">Belongs to the RNase H family.</text>
</comment>
<evidence type="ECO:0000256" key="10">
    <source>
        <dbReference type="ARBA" id="ARBA00022842"/>
    </source>
</evidence>
<evidence type="ECO:0000313" key="14">
    <source>
        <dbReference type="Proteomes" id="UP000623172"/>
    </source>
</evidence>
<comment type="catalytic activity">
    <reaction evidence="1 11">
        <text>Endonucleolytic cleavage to 5'-phosphomonoester.</text>
        <dbReference type="EC" id="3.1.26.4"/>
    </reaction>
</comment>
<evidence type="ECO:0000256" key="9">
    <source>
        <dbReference type="ARBA" id="ARBA00022801"/>
    </source>
</evidence>
<dbReference type="SUPFAM" id="SSF53098">
    <property type="entry name" value="Ribonuclease H-like"/>
    <property type="match status" value="1"/>
</dbReference>
<keyword evidence="9 11" id="KW-0378">Hydrolase</keyword>
<comment type="function">
    <text evidence="2 11">Endonuclease that specifically degrades the RNA of RNA-DNA hybrids.</text>
</comment>
<dbReference type="AlphaFoldDB" id="A0A926D4P9"/>
<dbReference type="InterPro" id="IPR022892">
    <property type="entry name" value="RNaseHI"/>
</dbReference>
<dbReference type="PANTHER" id="PTHR10642:SF26">
    <property type="entry name" value="RIBONUCLEASE H1"/>
    <property type="match status" value="1"/>
</dbReference>
<feature type="domain" description="RNase H type-1" evidence="12">
    <location>
        <begin position="1"/>
        <end position="142"/>
    </location>
</feature>
<reference evidence="13" key="1">
    <citation type="submission" date="2020-08" db="EMBL/GenBank/DDBJ databases">
        <title>Genome public.</title>
        <authorList>
            <person name="Liu C."/>
            <person name="Sun Q."/>
        </authorList>
    </citation>
    <scope>NUCLEOTIDE SEQUENCE</scope>
    <source>
        <strain evidence="13">NSJ-53</strain>
    </source>
</reference>
<comment type="caution">
    <text evidence="13">The sequence shown here is derived from an EMBL/GenBank/DDBJ whole genome shotgun (WGS) entry which is preliminary data.</text>
</comment>
<evidence type="ECO:0000256" key="2">
    <source>
        <dbReference type="ARBA" id="ARBA00004065"/>
    </source>
</evidence>
<dbReference type="PROSITE" id="PS50879">
    <property type="entry name" value="RNASE_H_1"/>
    <property type="match status" value="1"/>
</dbReference>
<dbReference type="HAMAP" id="MF_00042">
    <property type="entry name" value="RNase_H"/>
    <property type="match status" value="1"/>
</dbReference>
<dbReference type="GO" id="GO:0003676">
    <property type="term" value="F:nucleic acid binding"/>
    <property type="evidence" value="ECO:0007669"/>
    <property type="project" value="InterPro"/>
</dbReference>
<evidence type="ECO:0000256" key="4">
    <source>
        <dbReference type="ARBA" id="ARBA00011245"/>
    </source>
</evidence>
<keyword evidence="7 11" id="KW-0479">Metal-binding</keyword>
<evidence type="ECO:0000256" key="11">
    <source>
        <dbReference type="HAMAP-Rule" id="MF_00042"/>
    </source>
</evidence>
<protein>
    <recommendedName>
        <fullName evidence="5 11">Ribonuclease H</fullName>
        <shortName evidence="11">RNase H</shortName>
        <ecNumber evidence="5 11">3.1.26.4</ecNumber>
    </recommendedName>
</protein>
<comment type="cofactor">
    <cofactor evidence="11">
        <name>Mg(2+)</name>
        <dbReference type="ChEBI" id="CHEBI:18420"/>
    </cofactor>
    <text evidence="11">Binds 1 Mg(2+) ion per subunit. May bind a second metal ion at a regulatory site, or after substrate binding.</text>
</comment>